<evidence type="ECO:0000313" key="2">
    <source>
        <dbReference type="Proteomes" id="UP000828941"/>
    </source>
</evidence>
<name>A0ACB9PA10_BAUVA</name>
<evidence type="ECO:0000313" key="1">
    <source>
        <dbReference type="EMBL" id="KAI4345580.1"/>
    </source>
</evidence>
<keyword evidence="2" id="KW-1185">Reference proteome</keyword>
<protein>
    <submittedName>
        <fullName evidence="1">Uncharacterized protein</fullName>
    </submittedName>
</protein>
<dbReference type="EMBL" id="CM039430">
    <property type="protein sequence ID" value="KAI4345580.1"/>
    <property type="molecule type" value="Genomic_DNA"/>
</dbReference>
<comment type="caution">
    <text evidence="1">The sequence shown here is derived from an EMBL/GenBank/DDBJ whole genome shotgun (WGS) entry which is preliminary data.</text>
</comment>
<gene>
    <name evidence="1" type="ORF">L6164_012688</name>
</gene>
<dbReference type="Proteomes" id="UP000828941">
    <property type="component" value="Chromosome 5"/>
</dbReference>
<proteinExistence type="predicted"/>
<reference evidence="1 2" key="1">
    <citation type="journal article" date="2022" name="DNA Res.">
        <title>Chromosomal-level genome assembly of the orchid tree Bauhinia variegata (Leguminosae; Cercidoideae) supports the allotetraploid origin hypothesis of Bauhinia.</title>
        <authorList>
            <person name="Zhong Y."/>
            <person name="Chen Y."/>
            <person name="Zheng D."/>
            <person name="Pang J."/>
            <person name="Liu Y."/>
            <person name="Luo S."/>
            <person name="Meng S."/>
            <person name="Qian L."/>
            <person name="Wei D."/>
            <person name="Dai S."/>
            <person name="Zhou R."/>
        </authorList>
    </citation>
    <scope>NUCLEOTIDE SEQUENCE [LARGE SCALE GENOMIC DNA]</scope>
    <source>
        <strain evidence="1">BV-YZ2020</strain>
    </source>
</reference>
<accession>A0ACB9PA10</accession>
<organism evidence="1 2">
    <name type="scientific">Bauhinia variegata</name>
    <name type="common">Purple orchid tree</name>
    <name type="synonym">Phanera variegata</name>
    <dbReference type="NCBI Taxonomy" id="167791"/>
    <lineage>
        <taxon>Eukaryota</taxon>
        <taxon>Viridiplantae</taxon>
        <taxon>Streptophyta</taxon>
        <taxon>Embryophyta</taxon>
        <taxon>Tracheophyta</taxon>
        <taxon>Spermatophyta</taxon>
        <taxon>Magnoliopsida</taxon>
        <taxon>eudicotyledons</taxon>
        <taxon>Gunneridae</taxon>
        <taxon>Pentapetalae</taxon>
        <taxon>rosids</taxon>
        <taxon>fabids</taxon>
        <taxon>Fabales</taxon>
        <taxon>Fabaceae</taxon>
        <taxon>Cercidoideae</taxon>
        <taxon>Cercideae</taxon>
        <taxon>Bauhiniinae</taxon>
        <taxon>Bauhinia</taxon>
    </lineage>
</organism>
<sequence>MTNHTLLLHEVEEESADQPSFERPIGEVGEGGCDIGTLVDETLGVSAAGGGGEALRGGGGSNGGTIGGVDVLGEKKVPFGVAENARIQEASEDEETNASTKESNEDDNEVDVDDDNVVETMALALRVLSHDLHWMFEKQHPFLTQQVMLGKLPAQMQVPKLSCLPSP</sequence>